<dbReference type="Pfam" id="PF05893">
    <property type="entry name" value="LuxC"/>
    <property type="match status" value="1"/>
</dbReference>
<keyword evidence="1" id="KW-0521">NADP</keyword>
<evidence type="ECO:0008006" key="3">
    <source>
        <dbReference type="Google" id="ProtNLM"/>
    </source>
</evidence>
<evidence type="ECO:0000313" key="2">
    <source>
        <dbReference type="EMBL" id="SVC24502.1"/>
    </source>
</evidence>
<proteinExistence type="predicted"/>
<feature type="non-terminal residue" evidence="2">
    <location>
        <position position="1"/>
    </location>
</feature>
<reference evidence="2" key="1">
    <citation type="submission" date="2018-05" db="EMBL/GenBank/DDBJ databases">
        <authorList>
            <person name="Lanie J.A."/>
            <person name="Ng W.-L."/>
            <person name="Kazmierczak K.M."/>
            <person name="Andrzejewski T.M."/>
            <person name="Davidsen T.M."/>
            <person name="Wayne K.J."/>
            <person name="Tettelin H."/>
            <person name="Glass J.I."/>
            <person name="Rusch D."/>
            <person name="Podicherti R."/>
            <person name="Tsui H.-C.T."/>
            <person name="Winkler M.E."/>
        </authorList>
    </citation>
    <scope>NUCLEOTIDE SEQUENCE</scope>
</reference>
<accession>A0A382KMF1</accession>
<protein>
    <recommendedName>
        <fullName evidence="3">Long-chain-fatty-acyl-CoA reductase</fullName>
    </recommendedName>
</protein>
<organism evidence="2">
    <name type="scientific">marine metagenome</name>
    <dbReference type="NCBI Taxonomy" id="408172"/>
    <lineage>
        <taxon>unclassified sequences</taxon>
        <taxon>metagenomes</taxon>
        <taxon>ecological metagenomes</taxon>
    </lineage>
</organism>
<dbReference type="GO" id="GO:0003995">
    <property type="term" value="F:acyl-CoA dehydrogenase activity"/>
    <property type="evidence" value="ECO:0007669"/>
    <property type="project" value="InterPro"/>
</dbReference>
<dbReference type="InterPro" id="IPR008670">
    <property type="entry name" value="CoA_reduct_LuxC"/>
</dbReference>
<name>A0A382KMF1_9ZZZZ</name>
<dbReference type="EMBL" id="UINC01081023">
    <property type="protein sequence ID" value="SVC24502.1"/>
    <property type="molecule type" value="Genomic_DNA"/>
</dbReference>
<evidence type="ECO:0000256" key="1">
    <source>
        <dbReference type="ARBA" id="ARBA00022857"/>
    </source>
</evidence>
<gene>
    <name evidence="2" type="ORF">METZ01_LOCUS277356</name>
</gene>
<dbReference type="AlphaFoldDB" id="A0A382KMF1"/>
<sequence length="322" mass="35625">RGVVSHWIAGNVPMLGMLSLIQGIITKNANLVKVSKDNLYVVPTLLASMAEVDVRKSNGQLIEGKKIVNSIACIYYPSSDKSALNEMSLNSQVRVAWGGMEAVENIINLPRKFGCEDIVFGPKTSFMVIGSEKLSNLEDSKKIAKKASIDASQFEQQGCNAPHTVFVEKGGVISPLEFSKLLSSEMELASKRIVRDPGVVPDVGKILTLRAKYEMMGEAFYSKGLEWTVLFSEDDKGLAEPCYFRTLFVRPIDDVMLVENYCSHLTQTAGVALSDERKEQFALRVTAKGIDRVPDIGAMSAYEVPWDGIFMIDRLVRWCKIS</sequence>
<dbReference type="GO" id="GO:0008218">
    <property type="term" value="P:bioluminescence"/>
    <property type="evidence" value="ECO:0007669"/>
    <property type="project" value="InterPro"/>
</dbReference>